<dbReference type="STRING" id="862515.HMPREF0658_1472"/>
<dbReference type="eggNOG" id="COG3642">
    <property type="taxonomic scope" value="Bacteria"/>
</dbReference>
<organism evidence="1 2">
    <name type="scientific">Hoylesella marshii DSM 16973 = JCM 13450</name>
    <dbReference type="NCBI Taxonomy" id="862515"/>
    <lineage>
        <taxon>Bacteria</taxon>
        <taxon>Pseudomonadati</taxon>
        <taxon>Bacteroidota</taxon>
        <taxon>Bacteroidia</taxon>
        <taxon>Bacteroidales</taxon>
        <taxon>Prevotellaceae</taxon>
        <taxon>Hoylesella</taxon>
    </lineage>
</organism>
<keyword evidence="2" id="KW-1185">Reference proteome</keyword>
<reference evidence="1" key="1">
    <citation type="submission" date="2010-07" db="EMBL/GenBank/DDBJ databases">
        <authorList>
            <person name="Muzny D."/>
            <person name="Qin X."/>
            <person name="Deng J."/>
            <person name="Jiang H."/>
            <person name="Liu Y."/>
            <person name="Qu J."/>
            <person name="Song X.-Z."/>
            <person name="Zhang L."/>
            <person name="Thornton R."/>
            <person name="Coyle M."/>
            <person name="Francisco L."/>
            <person name="Jackson L."/>
            <person name="Javaid M."/>
            <person name="Korchina V."/>
            <person name="Kovar C."/>
            <person name="Mata R."/>
            <person name="Mathew T."/>
            <person name="Ngo R."/>
            <person name="Nguyen L."/>
            <person name="Nguyen N."/>
            <person name="Okwuonu G."/>
            <person name="Ongeri F."/>
            <person name="Pham C."/>
            <person name="Simmons D."/>
            <person name="Wilczek-Boney K."/>
            <person name="Hale W."/>
            <person name="Jakkamsetti A."/>
            <person name="Pham P."/>
            <person name="Ruth R."/>
            <person name="San Lucas F."/>
            <person name="Warren J."/>
            <person name="Zhang J."/>
            <person name="Zhao Z."/>
            <person name="Zhou C."/>
            <person name="Zhu D."/>
            <person name="Lee S."/>
            <person name="Bess C."/>
            <person name="Blankenburg K."/>
            <person name="Forbes L."/>
            <person name="Fu Q."/>
            <person name="Gubbala S."/>
            <person name="Hirani K."/>
            <person name="Jayaseelan J.C."/>
            <person name="Lara F."/>
            <person name="Munidasa M."/>
            <person name="Palculict T."/>
            <person name="Patil S."/>
            <person name="Pu L.-L."/>
            <person name="Saada N."/>
            <person name="Tang L."/>
            <person name="Weissenberger G."/>
            <person name="Zhu Y."/>
            <person name="Hemphill L."/>
            <person name="Shang Y."/>
            <person name="Youmans B."/>
            <person name="Ayvaz T."/>
            <person name="Ross M."/>
            <person name="Santibanez J."/>
            <person name="Aqrawi P."/>
            <person name="Gross S."/>
            <person name="Joshi V."/>
            <person name="Fowler G."/>
            <person name="Nazareth L."/>
            <person name="Reid J."/>
            <person name="Worley K."/>
            <person name="Petrosino J."/>
            <person name="Highlander S."/>
            <person name="Gibbs R."/>
        </authorList>
    </citation>
    <scope>NUCLEOTIDE SEQUENCE [LARGE SCALE GENOMIC DNA]</scope>
    <source>
        <strain evidence="1">DSM 16973</strain>
    </source>
</reference>
<dbReference type="InterPro" id="IPR011009">
    <property type="entry name" value="Kinase-like_dom_sf"/>
</dbReference>
<sequence>MQKVLLNAPFESLRSYIESLPSRFESEGTYIYGGRRNLIKSFVAPDGTELNVKRFHSPKGLNRLVYSLGWRCPKGLRAFRYPSLLLPKGIETPASVAYIESRHAGMLGLSYFVSIQCKYPNLLYEVGQHPESDYDTLARALGKFTAHMHDARVLHLDYSPGNILWTCDEDGCYRFSIIDINRMYFGKVSLRRGADNFRRLWGSIRFFKTLLTTYAEARGLDVEKTVERGLQTRYRFWKRYSKKYDISFPLEL</sequence>
<dbReference type="RefSeq" id="WP_006949606.1">
    <property type="nucleotide sequence ID" value="NZ_BAJI01000002.1"/>
</dbReference>
<dbReference type="Proteomes" id="UP000004394">
    <property type="component" value="Unassembled WGS sequence"/>
</dbReference>
<name>E0NTH0_9BACT</name>
<evidence type="ECO:0000313" key="1">
    <source>
        <dbReference type="EMBL" id="EFM01637.1"/>
    </source>
</evidence>
<accession>E0NTH0</accession>
<dbReference type="HOGENOM" id="CLU_079054_0_0_10"/>
<dbReference type="SUPFAM" id="SSF56112">
    <property type="entry name" value="Protein kinase-like (PK-like)"/>
    <property type="match status" value="1"/>
</dbReference>
<proteinExistence type="predicted"/>
<dbReference type="BioCyc" id="PMAR862515-HMP:GMOO-1495-MONOMER"/>
<protein>
    <submittedName>
        <fullName evidence="1">Uncharacterized protein</fullName>
    </submittedName>
</protein>
<comment type="caution">
    <text evidence="1">The sequence shown here is derived from an EMBL/GenBank/DDBJ whole genome shotgun (WGS) entry which is preliminary data.</text>
</comment>
<gene>
    <name evidence="1" type="ORF">HMPREF0658_1472</name>
</gene>
<dbReference type="AlphaFoldDB" id="E0NTH0"/>
<evidence type="ECO:0000313" key="2">
    <source>
        <dbReference type="Proteomes" id="UP000004394"/>
    </source>
</evidence>
<dbReference type="Pfam" id="PF06293">
    <property type="entry name" value="Kdo"/>
    <property type="match status" value="1"/>
</dbReference>
<dbReference type="OrthoDB" id="9773772at2"/>
<dbReference type="EMBL" id="AEEI01000049">
    <property type="protein sequence ID" value="EFM01637.1"/>
    <property type="molecule type" value="Genomic_DNA"/>
</dbReference>